<comment type="caution">
    <text evidence="3">The sequence shown here is derived from an EMBL/GenBank/DDBJ whole genome shotgun (WGS) entry which is preliminary data.</text>
</comment>
<feature type="region of interest" description="Disordered" evidence="1">
    <location>
        <begin position="72"/>
        <end position="96"/>
    </location>
</feature>
<protein>
    <recommendedName>
        <fullName evidence="2">Thiolase C-terminal domain-containing protein</fullName>
    </recommendedName>
</protein>
<sequence>MYDGFSIYAVRWLEALRLVPRNEAGLFLQGGQRIALDGELPISTGGGQLSGGRVHGYTALLEACIQLRGLGGEGDGDASTDSSSCADHDRNRSRIT</sequence>
<dbReference type="GO" id="GO:0016746">
    <property type="term" value="F:acyltransferase activity"/>
    <property type="evidence" value="ECO:0007669"/>
    <property type="project" value="InterPro"/>
</dbReference>
<evidence type="ECO:0000313" key="4">
    <source>
        <dbReference type="Proteomes" id="UP000091914"/>
    </source>
</evidence>
<dbReference type="Proteomes" id="UP000091914">
    <property type="component" value="Unassembled WGS sequence"/>
</dbReference>
<dbReference type="EMBL" id="LZSX01000047">
    <property type="protein sequence ID" value="OBB84845.1"/>
    <property type="molecule type" value="Genomic_DNA"/>
</dbReference>
<feature type="domain" description="Thiolase C-terminal" evidence="2">
    <location>
        <begin position="1"/>
        <end position="72"/>
    </location>
</feature>
<evidence type="ECO:0000313" key="3">
    <source>
        <dbReference type="EMBL" id="OBB84845.1"/>
    </source>
</evidence>
<dbReference type="InterPro" id="IPR016039">
    <property type="entry name" value="Thiolase-like"/>
</dbReference>
<reference evidence="3 4" key="1">
    <citation type="submission" date="2016-06" db="EMBL/GenBank/DDBJ databases">
        <authorList>
            <person name="Kjaerup R.B."/>
            <person name="Dalgaard T.S."/>
            <person name="Juul-Madsen H.R."/>
        </authorList>
    </citation>
    <scope>NUCLEOTIDE SEQUENCE [LARGE SCALE GENOMIC DNA]</scope>
    <source>
        <strain evidence="3 4">852002-51834_SCH5396731</strain>
    </source>
</reference>
<organism evidence="3 4">
    <name type="scientific">Mycobacterium colombiense</name>
    <dbReference type="NCBI Taxonomy" id="339268"/>
    <lineage>
        <taxon>Bacteria</taxon>
        <taxon>Bacillati</taxon>
        <taxon>Actinomycetota</taxon>
        <taxon>Actinomycetes</taxon>
        <taxon>Mycobacteriales</taxon>
        <taxon>Mycobacteriaceae</taxon>
        <taxon>Mycobacterium</taxon>
        <taxon>Mycobacterium avium complex (MAC)</taxon>
    </lineage>
</organism>
<dbReference type="Pfam" id="PF22691">
    <property type="entry name" value="Thiolase_C_1"/>
    <property type="match status" value="1"/>
</dbReference>
<name>A0A1A0VNL6_9MYCO</name>
<evidence type="ECO:0000256" key="1">
    <source>
        <dbReference type="SAM" id="MobiDB-lite"/>
    </source>
</evidence>
<proteinExistence type="predicted"/>
<dbReference type="AlphaFoldDB" id="A0A1A0VNL6"/>
<gene>
    <name evidence="3" type="ORF">A5760_09175</name>
</gene>
<accession>A0A1A0VNL6</accession>
<dbReference type="Gene3D" id="3.40.47.10">
    <property type="match status" value="1"/>
</dbReference>
<feature type="compositionally biased region" description="Basic and acidic residues" evidence="1">
    <location>
        <begin position="86"/>
        <end position="96"/>
    </location>
</feature>
<evidence type="ECO:0000259" key="2">
    <source>
        <dbReference type="Pfam" id="PF22691"/>
    </source>
</evidence>
<dbReference type="InterPro" id="IPR055140">
    <property type="entry name" value="Thiolase_C_2"/>
</dbReference>